<dbReference type="Gene3D" id="3.90.75.20">
    <property type="match status" value="1"/>
</dbReference>
<dbReference type="Proteomes" id="UP001157960">
    <property type="component" value="Unassembled WGS sequence"/>
</dbReference>
<dbReference type="RefSeq" id="WP_283421085.1">
    <property type="nucleotide sequence ID" value="NZ_FXTZ01000002.1"/>
</dbReference>
<comment type="caution">
    <text evidence="1">The sequence shown here is derived from an EMBL/GenBank/DDBJ whole genome shotgun (WGS) entry which is preliminary data.</text>
</comment>
<name>A0ABY1NGE3_9FLAO</name>
<accession>A0ABY1NGE3</accession>
<keyword evidence="2" id="KW-1185">Reference proteome</keyword>
<reference evidence="1 2" key="1">
    <citation type="submission" date="2017-05" db="EMBL/GenBank/DDBJ databases">
        <authorList>
            <person name="Varghese N."/>
            <person name="Submissions S."/>
        </authorList>
    </citation>
    <scope>NUCLEOTIDE SEQUENCE [LARGE SCALE GENOMIC DNA]</scope>
    <source>
        <strain evidence="1 2">DSM 28214</strain>
    </source>
</reference>
<organism evidence="1 2">
    <name type="scientific">Chryseobacterium profundimaris</name>
    <dbReference type="NCBI Taxonomy" id="1387275"/>
    <lineage>
        <taxon>Bacteria</taxon>
        <taxon>Pseudomonadati</taxon>
        <taxon>Bacteroidota</taxon>
        <taxon>Flavobacteriia</taxon>
        <taxon>Flavobacteriales</taxon>
        <taxon>Weeksellaceae</taxon>
        <taxon>Chryseobacterium group</taxon>
        <taxon>Chryseobacterium</taxon>
    </lineage>
</organism>
<evidence type="ECO:0000313" key="1">
    <source>
        <dbReference type="EMBL" id="SMP09012.1"/>
    </source>
</evidence>
<dbReference type="SUPFAM" id="SSF54060">
    <property type="entry name" value="His-Me finger endonucleases"/>
    <property type="match status" value="1"/>
</dbReference>
<gene>
    <name evidence="1" type="ORF">SAMN06264346_10216</name>
</gene>
<protein>
    <submittedName>
        <fullName evidence="1">Uncharacterized protein</fullName>
    </submittedName>
</protein>
<dbReference type="InterPro" id="IPR044925">
    <property type="entry name" value="His-Me_finger_sf"/>
</dbReference>
<dbReference type="EMBL" id="FXTZ01000002">
    <property type="protein sequence ID" value="SMP09012.1"/>
    <property type="molecule type" value="Genomic_DNA"/>
</dbReference>
<sequence>MIYTETSIPGIRVSKTGSVLNSNTGSVLKISERGYFWHESKFVNLAKLMLETFKGIKQRSGRIDFIDGNKKNFEPGNLQYRSKFTELSAPQETAIIQIIKFYIGQSTDVKIKDVFRYRLQLKTVLEQRAFFNVYKTSANIKVLRYYVSIKSPGYYELSKHFNISVNDARRTVYYFLHKLIQDCRNEEIIKQ</sequence>
<evidence type="ECO:0000313" key="2">
    <source>
        <dbReference type="Proteomes" id="UP001157960"/>
    </source>
</evidence>
<proteinExistence type="predicted"/>